<accession>A0A8H7WIH1</accession>
<feature type="binding site" evidence="5">
    <location>
        <begin position="56"/>
        <end position="57"/>
    </location>
    <ligand>
        <name>FAD</name>
        <dbReference type="ChEBI" id="CHEBI:57692"/>
    </ligand>
</feature>
<keyword evidence="10" id="KW-1185">Reference proteome</keyword>
<dbReference type="AlphaFoldDB" id="A0A8H7WIH1"/>
<dbReference type="PANTHER" id="PTHR43563">
    <property type="entry name" value="AMINE OXIDASE"/>
    <property type="match status" value="1"/>
</dbReference>
<dbReference type="PRINTS" id="PR00757">
    <property type="entry name" value="AMINEOXDASEF"/>
</dbReference>
<dbReference type="InterPro" id="IPR002937">
    <property type="entry name" value="Amino_oxidase"/>
</dbReference>
<feature type="domain" description="Amine oxidase" evidence="8">
    <location>
        <begin position="36"/>
        <end position="480"/>
    </location>
</feature>
<dbReference type="OrthoDB" id="5046242at2759"/>
<dbReference type="PANTHER" id="PTHR43563:SF14">
    <property type="entry name" value="AMINE OXIDASE"/>
    <property type="match status" value="1"/>
</dbReference>
<dbReference type="SUPFAM" id="SSF51905">
    <property type="entry name" value="FAD/NAD(P)-binding domain"/>
    <property type="match status" value="1"/>
</dbReference>
<dbReference type="InterPro" id="IPR001613">
    <property type="entry name" value="Flavin_amine_oxidase"/>
</dbReference>
<feature type="binding site" evidence="5">
    <location>
        <position position="268"/>
    </location>
    <ligand>
        <name>FAD</name>
        <dbReference type="ChEBI" id="CHEBI:57692"/>
    </ligand>
</feature>
<comment type="caution">
    <text evidence="9">The sequence shown here is derived from an EMBL/GenBank/DDBJ whole genome shotgun (WGS) entry which is preliminary data.</text>
</comment>
<proteinExistence type="inferred from homology"/>
<organism evidence="9 10">
    <name type="scientific">Cadophora malorum</name>
    <dbReference type="NCBI Taxonomy" id="108018"/>
    <lineage>
        <taxon>Eukaryota</taxon>
        <taxon>Fungi</taxon>
        <taxon>Dikarya</taxon>
        <taxon>Ascomycota</taxon>
        <taxon>Pezizomycotina</taxon>
        <taxon>Leotiomycetes</taxon>
        <taxon>Helotiales</taxon>
        <taxon>Ploettnerulaceae</taxon>
        <taxon>Cadophora</taxon>
    </lineage>
</organism>
<dbReference type="Proteomes" id="UP000664132">
    <property type="component" value="Unassembled WGS sequence"/>
</dbReference>
<dbReference type="Gene3D" id="3.50.50.60">
    <property type="entry name" value="FAD/NAD(P)-binding domain"/>
    <property type="match status" value="1"/>
</dbReference>
<comment type="similarity">
    <text evidence="2 6">Belongs to the flavin monoamine oxidase family.</text>
</comment>
<evidence type="ECO:0000256" key="3">
    <source>
        <dbReference type="ARBA" id="ARBA00023002"/>
    </source>
</evidence>
<evidence type="ECO:0000256" key="4">
    <source>
        <dbReference type="ARBA" id="ARBA00048448"/>
    </source>
</evidence>
<evidence type="ECO:0000256" key="6">
    <source>
        <dbReference type="RuleBase" id="RU362067"/>
    </source>
</evidence>
<comment type="cofactor">
    <cofactor evidence="1 6">
        <name>FAD</name>
        <dbReference type="ChEBI" id="CHEBI:57692"/>
    </cofactor>
</comment>
<dbReference type="SUPFAM" id="SSF54373">
    <property type="entry name" value="FAD-linked reductases, C-terminal domain"/>
    <property type="match status" value="1"/>
</dbReference>
<gene>
    <name evidence="9" type="ORF">IFR04_001507</name>
</gene>
<comment type="catalytic activity">
    <reaction evidence="4">
        <text>a secondary aliphatic amine + O2 + H2O = a primary amine + an aldehyde + H2O2</text>
        <dbReference type="Rhea" id="RHEA:26414"/>
        <dbReference type="ChEBI" id="CHEBI:15377"/>
        <dbReference type="ChEBI" id="CHEBI:15379"/>
        <dbReference type="ChEBI" id="CHEBI:16240"/>
        <dbReference type="ChEBI" id="CHEBI:17478"/>
        <dbReference type="ChEBI" id="CHEBI:58855"/>
        <dbReference type="ChEBI" id="CHEBI:65296"/>
        <dbReference type="EC" id="1.4.3.4"/>
    </reaction>
</comment>
<sequence length="484" mass="52033">MHISHLTALGFLAQGSLTSATLSKKKVDVAIVGGGLSGLSAAKDLVAAGRSVLVLEARDRVGGRVLNVELPTGGATEVGAQFVGPTQDRVLALADYLGLETFLTYYEGSNILYLNGTAMPYVVEGPFGAVPPIDEASLQEVGETQFQLDAWAAEIDVQAPWNHPSAQEWDSMTFSSFLDNTLTTTSARFFFDVATTSLFSAEPSELSLLYAIAYIASAGNETLAGTLERLTETTDGGQESRIVGGTQLLAIKLVEKLGRERVRLNAPVRSVKKSGSWYTVTADTIEVTAKEVVIAMSPPLAARITYSPLLPAKRDQLTQRMPMGSIGKIIALYKTPFWRADNLTGQAVSDSGIVRSTFDSSPPDASIGAMMGFIEADEMRAFDDKPQSELEAGVLEDYVKYFGEKARQVTGWVVQRWDNEEWSRGGPVAFAPPGVLTKYGPALKASFGGVHFAGTESSDYWVGYMDGAIRSGERVAREILGQVE</sequence>
<evidence type="ECO:0000313" key="10">
    <source>
        <dbReference type="Proteomes" id="UP000664132"/>
    </source>
</evidence>
<feature type="chain" id="PRO_5034518203" description="Amine oxidase" evidence="7">
    <location>
        <begin position="21"/>
        <end position="484"/>
    </location>
</feature>
<evidence type="ECO:0000256" key="5">
    <source>
        <dbReference type="PIRSR" id="PIRSR601613-1"/>
    </source>
</evidence>
<dbReference type="EC" id="1.4.3.-" evidence="6"/>
<evidence type="ECO:0000313" key="9">
    <source>
        <dbReference type="EMBL" id="KAG4425357.1"/>
    </source>
</evidence>
<evidence type="ECO:0000256" key="7">
    <source>
        <dbReference type="SAM" id="SignalP"/>
    </source>
</evidence>
<dbReference type="Pfam" id="PF01593">
    <property type="entry name" value="Amino_oxidase"/>
    <property type="match status" value="1"/>
</dbReference>
<evidence type="ECO:0000256" key="2">
    <source>
        <dbReference type="ARBA" id="ARBA00005995"/>
    </source>
</evidence>
<feature type="signal peptide" evidence="7">
    <location>
        <begin position="1"/>
        <end position="20"/>
    </location>
</feature>
<dbReference type="EMBL" id="JAFJYH010000011">
    <property type="protein sequence ID" value="KAG4425357.1"/>
    <property type="molecule type" value="Genomic_DNA"/>
</dbReference>
<keyword evidence="6" id="KW-0285">Flavoprotein</keyword>
<evidence type="ECO:0000256" key="1">
    <source>
        <dbReference type="ARBA" id="ARBA00001974"/>
    </source>
</evidence>
<dbReference type="InterPro" id="IPR036188">
    <property type="entry name" value="FAD/NAD-bd_sf"/>
</dbReference>
<feature type="binding site" evidence="5">
    <location>
        <position position="37"/>
    </location>
    <ligand>
        <name>FAD</name>
        <dbReference type="ChEBI" id="CHEBI:57692"/>
    </ligand>
</feature>
<reference evidence="9" key="1">
    <citation type="submission" date="2021-02" db="EMBL/GenBank/DDBJ databases">
        <title>Genome sequence Cadophora malorum strain M34.</title>
        <authorList>
            <person name="Stefanovic E."/>
            <person name="Vu D."/>
            <person name="Scully C."/>
            <person name="Dijksterhuis J."/>
            <person name="Roader J."/>
            <person name="Houbraken J."/>
        </authorList>
    </citation>
    <scope>NUCLEOTIDE SEQUENCE</scope>
    <source>
        <strain evidence="9">M34</strain>
    </source>
</reference>
<keyword evidence="6" id="KW-0274">FAD</keyword>
<dbReference type="InterPro" id="IPR050703">
    <property type="entry name" value="Flavin_MAO"/>
</dbReference>
<keyword evidence="7" id="KW-0732">Signal</keyword>
<feature type="binding site" evidence="5">
    <location>
        <position position="456"/>
    </location>
    <ligand>
        <name>FAD</name>
        <dbReference type="ChEBI" id="CHEBI:57692"/>
    </ligand>
</feature>
<evidence type="ECO:0000259" key="8">
    <source>
        <dbReference type="Pfam" id="PF01593"/>
    </source>
</evidence>
<dbReference type="GO" id="GO:0097621">
    <property type="term" value="F:monoamine oxidase activity"/>
    <property type="evidence" value="ECO:0007669"/>
    <property type="project" value="UniProtKB-EC"/>
</dbReference>
<keyword evidence="3 6" id="KW-0560">Oxidoreductase</keyword>
<name>A0A8H7WIH1_9HELO</name>
<dbReference type="Gene3D" id="3.90.660.10">
    <property type="match status" value="1"/>
</dbReference>
<protein>
    <recommendedName>
        <fullName evidence="6">Amine oxidase</fullName>
        <ecNumber evidence="6">1.4.3.-</ecNumber>
    </recommendedName>
</protein>
<dbReference type="Gene3D" id="1.10.405.10">
    <property type="entry name" value="Guanine Nucleotide Dissociation Inhibitor, domain 1"/>
    <property type="match status" value="1"/>
</dbReference>
<feature type="binding site" evidence="5">
    <location>
        <position position="373"/>
    </location>
    <ligand>
        <name>substrate</name>
    </ligand>
</feature>